<evidence type="ECO:0000313" key="8">
    <source>
        <dbReference type="Proteomes" id="UP000053528"/>
    </source>
</evidence>
<comment type="cofactor">
    <cofactor evidence="1 5">
        <name>FAD</name>
        <dbReference type="ChEBI" id="CHEBI:57692"/>
    </cofactor>
</comment>
<dbReference type="RefSeq" id="WP_052048500.1">
    <property type="nucleotide sequence ID" value="NZ_JRNH01000022.1"/>
</dbReference>
<dbReference type="Gene3D" id="3.30.560.10">
    <property type="entry name" value="Glucose Oxidase, domain 3"/>
    <property type="match status" value="1"/>
</dbReference>
<dbReference type="Proteomes" id="UP000053528">
    <property type="component" value="Unassembled WGS sequence"/>
</dbReference>
<evidence type="ECO:0000259" key="6">
    <source>
        <dbReference type="PROSITE" id="PS00624"/>
    </source>
</evidence>
<dbReference type="InterPro" id="IPR000172">
    <property type="entry name" value="GMC_OxRdtase_N"/>
</dbReference>
<feature type="binding site" evidence="5">
    <location>
        <position position="91"/>
    </location>
    <ligand>
        <name>FAD</name>
        <dbReference type="ChEBI" id="CHEBI:57692"/>
    </ligand>
</feature>
<evidence type="ECO:0000256" key="5">
    <source>
        <dbReference type="PIRSR" id="PIRSR000137-2"/>
    </source>
</evidence>
<dbReference type="InterPro" id="IPR012132">
    <property type="entry name" value="GMC_OxRdtase"/>
</dbReference>
<dbReference type="PANTHER" id="PTHR11552:SF147">
    <property type="entry name" value="CHOLINE DEHYDROGENASE, MITOCHONDRIAL"/>
    <property type="match status" value="1"/>
</dbReference>
<feature type="binding site" evidence="5">
    <location>
        <position position="459"/>
    </location>
    <ligand>
        <name>substrate</name>
    </ligand>
</feature>
<dbReference type="PANTHER" id="PTHR11552">
    <property type="entry name" value="GLUCOSE-METHANOL-CHOLINE GMC OXIDOREDUCTASE"/>
    <property type="match status" value="1"/>
</dbReference>
<dbReference type="AlphaFoldDB" id="A0A095YCR6"/>
<dbReference type="GO" id="GO:0050660">
    <property type="term" value="F:flavin adenine dinucleotide binding"/>
    <property type="evidence" value="ECO:0007669"/>
    <property type="project" value="InterPro"/>
</dbReference>
<dbReference type="Pfam" id="PF00732">
    <property type="entry name" value="GMC_oxred_N"/>
    <property type="match status" value="1"/>
</dbReference>
<organism evidence="7 8">
    <name type="scientific">Pseudoglutamicibacter albus DNF00011</name>
    <dbReference type="NCBI Taxonomy" id="1401063"/>
    <lineage>
        <taxon>Bacteria</taxon>
        <taxon>Bacillati</taxon>
        <taxon>Actinomycetota</taxon>
        <taxon>Actinomycetes</taxon>
        <taxon>Micrococcales</taxon>
        <taxon>Micrococcaceae</taxon>
        <taxon>Pseudoglutamicibacter</taxon>
    </lineage>
</organism>
<evidence type="ECO:0000256" key="1">
    <source>
        <dbReference type="ARBA" id="ARBA00001974"/>
    </source>
</evidence>
<evidence type="ECO:0000256" key="3">
    <source>
        <dbReference type="ARBA" id="ARBA00022630"/>
    </source>
</evidence>
<evidence type="ECO:0000256" key="2">
    <source>
        <dbReference type="ARBA" id="ARBA00010790"/>
    </source>
</evidence>
<sequence>MSEHNTETSTYRATDYLIIGAGSAGSVIARRLLDAGHTVTVVEAGGQDANPDIDDVSRLGLLWSGPHDWDFATTPQANAANQQIQIPRGKVLGGSHALNATIWVRGAKEDFDGWATEHDCAGWGWDDVLPYFKAIENYPEGDPETRGHDGPLDVRTDYSRHPIQQAMYDATVAAGVPENPDYNSGEEDGVAWMQLNIRDKKRFNTWRAYLKPEADNPNLQLITNAEVETLTLDGKKVTGARVIVNRDGAEETVDLVAGETVLAAGALGSPVVLMRSGIGPADHLKEAGVDVVHDLPGVGQNLHDHLLSPVVCTTEKELPPVVEAAAQVHFFAKSSPDQPVVDTQPIFFSVPMYTRHAAFPMTGPDVGFSLLAGIVRPKSRGSIKLTGPGVKDPLEIDLAAYEHPDDLEAMKFSLRQCREIASQSQLTEEWGATELYPGPEVTGSDADLEEYIRATSTTYHHQVGTCAMGTGEDAVVDPETFRVYGVDGLRVADASIMPVVTSGNINAPSVMIGEKAAAHITGKQPF</sequence>
<dbReference type="Pfam" id="PF05199">
    <property type="entry name" value="GMC_oxred_C"/>
    <property type="match status" value="1"/>
</dbReference>
<evidence type="ECO:0000313" key="7">
    <source>
        <dbReference type="EMBL" id="KGF20038.1"/>
    </source>
</evidence>
<protein>
    <submittedName>
        <fullName evidence="7">Oxidoreductase</fullName>
    </submittedName>
</protein>
<dbReference type="Gene3D" id="3.50.50.60">
    <property type="entry name" value="FAD/NAD(P)-binding domain"/>
    <property type="match status" value="1"/>
</dbReference>
<feature type="domain" description="Glucose-methanol-choline oxidoreductase N-terminal" evidence="6">
    <location>
        <begin position="265"/>
        <end position="279"/>
    </location>
</feature>
<comment type="caution">
    <text evidence="7">The sequence shown here is derived from an EMBL/GenBank/DDBJ whole genome shotgun (WGS) entry which is preliminary data.</text>
</comment>
<dbReference type="GO" id="GO:0016614">
    <property type="term" value="F:oxidoreductase activity, acting on CH-OH group of donors"/>
    <property type="evidence" value="ECO:0007669"/>
    <property type="project" value="InterPro"/>
</dbReference>
<feature type="binding site" evidence="5">
    <location>
        <position position="227"/>
    </location>
    <ligand>
        <name>FAD</name>
        <dbReference type="ChEBI" id="CHEBI:57692"/>
    </ligand>
</feature>
<dbReference type="PROSITE" id="PS00624">
    <property type="entry name" value="GMC_OXRED_2"/>
    <property type="match status" value="1"/>
</dbReference>
<accession>A0A095YCR6</accession>
<dbReference type="PIRSF" id="PIRSF000137">
    <property type="entry name" value="Alcohol_oxidase"/>
    <property type="match status" value="1"/>
</dbReference>
<dbReference type="SUPFAM" id="SSF54373">
    <property type="entry name" value="FAD-linked reductases, C-terminal domain"/>
    <property type="match status" value="1"/>
</dbReference>
<proteinExistence type="inferred from homology"/>
<dbReference type="EMBL" id="JRNH01000022">
    <property type="protein sequence ID" value="KGF20038.1"/>
    <property type="molecule type" value="Genomic_DNA"/>
</dbReference>
<dbReference type="SUPFAM" id="SSF51905">
    <property type="entry name" value="FAD/NAD(P)-binding domain"/>
    <property type="match status" value="1"/>
</dbReference>
<comment type="similarity">
    <text evidence="2">Belongs to the GMC oxidoreductase family.</text>
</comment>
<reference evidence="7 8" key="1">
    <citation type="submission" date="2014-07" db="EMBL/GenBank/DDBJ databases">
        <authorList>
            <person name="McCorrison J."/>
            <person name="Sanka R."/>
            <person name="Torralba M."/>
            <person name="Gillis M."/>
            <person name="Haft D.H."/>
            <person name="Methe B."/>
            <person name="Sutton G."/>
            <person name="Nelson K.E."/>
        </authorList>
    </citation>
    <scope>NUCLEOTIDE SEQUENCE [LARGE SCALE GENOMIC DNA]</scope>
    <source>
        <strain evidence="7 8">DNF00011</strain>
    </source>
</reference>
<gene>
    <name evidence="7" type="ORF">HMPREF2128_07050</name>
</gene>
<dbReference type="InterPro" id="IPR007867">
    <property type="entry name" value="GMC_OxRtase_C"/>
</dbReference>
<evidence type="ECO:0000256" key="4">
    <source>
        <dbReference type="ARBA" id="ARBA00022827"/>
    </source>
</evidence>
<name>A0A095YCR6_9MICC</name>
<keyword evidence="4 5" id="KW-0274">FAD</keyword>
<keyword evidence="3" id="KW-0285">Flavoprotein</keyword>
<dbReference type="InterPro" id="IPR036188">
    <property type="entry name" value="FAD/NAD-bd_sf"/>
</dbReference>